<dbReference type="EMBL" id="GQ900400">
    <property type="protein sequence ID" value="ACZ58984.1"/>
    <property type="molecule type" value="Genomic_DNA"/>
</dbReference>
<dbReference type="RefSeq" id="WP_012816565.1">
    <property type="nucleotide sequence ID" value="NC_013329.1"/>
</dbReference>
<name>D2J884_STAAU</name>
<organism evidence="1">
    <name type="scientific">Staphylococcus aureus</name>
    <dbReference type="NCBI Taxonomy" id="1280"/>
    <lineage>
        <taxon>Bacteria</taxon>
        <taxon>Bacillati</taxon>
        <taxon>Bacillota</taxon>
        <taxon>Bacilli</taxon>
        <taxon>Bacillales</taxon>
        <taxon>Staphylococcaceae</taxon>
        <taxon>Staphylococcus</taxon>
    </lineage>
</organism>
<protein>
    <submittedName>
        <fullName evidence="1">Uncharacterized protein</fullName>
    </submittedName>
</protein>
<geneLocation type="plasmid" evidence="1">
    <name>pWBG758</name>
</geneLocation>
<evidence type="ECO:0000313" key="1">
    <source>
        <dbReference type="EMBL" id="ACZ58984.1"/>
    </source>
</evidence>
<reference evidence="1" key="2">
    <citation type="submission" date="2009-12" db="EMBL/GenBank/DDBJ databases">
        <authorList>
            <person name="Summers A.O."/>
            <person name="Shearer J."/>
            <person name="Wireman J."/>
        </authorList>
    </citation>
    <scope>NUCLEOTIDE SEQUENCE</scope>
    <source>
        <strain evidence="1">Y74T</strain>
        <plasmid evidence="1">pWBG758</plasmid>
    </source>
</reference>
<reference evidence="1" key="1">
    <citation type="submission" date="2009-08" db="EMBL/GenBank/DDBJ databases">
        <authorList>
            <person name="Gill J."/>
            <person name="Borman J."/>
            <person name="Shetty J."/>
            <person name="Hostetler J."/>
            <person name="Durkin S."/>
            <person name="Montgomery B."/>
        </authorList>
    </citation>
    <scope>NUCLEOTIDE SEQUENCE</scope>
    <source>
        <strain evidence="1">Y74T</strain>
        <plasmid evidence="1">pWBG758</plasmid>
    </source>
</reference>
<accession>D2J884</accession>
<keyword evidence="1" id="KW-0614">Plasmid</keyword>
<gene>
    <name evidence="1" type="ORF">SAP040A_002</name>
</gene>
<sequence length="73" mass="8500">MERINTKKLYKETVVKDSLFQTLKQEILNDPANRETINLIKSYDVEEDMAVLMMIEIAQLNDDKDLDYLGGFS</sequence>
<dbReference type="AlphaFoldDB" id="D2J884"/>
<proteinExistence type="predicted"/>